<proteinExistence type="predicted"/>
<dbReference type="Proteomes" id="UP000027073">
    <property type="component" value="Unassembled WGS sequence"/>
</dbReference>
<feature type="region of interest" description="Disordered" evidence="1">
    <location>
        <begin position="30"/>
        <end position="54"/>
    </location>
</feature>
<accession>A0A067NGF0</accession>
<reference evidence="3" key="1">
    <citation type="journal article" date="2014" name="Proc. Natl. Acad. Sci. U.S.A.">
        <title>Extensive sampling of basidiomycete genomes demonstrates inadequacy of the white-rot/brown-rot paradigm for wood decay fungi.</title>
        <authorList>
            <person name="Riley R."/>
            <person name="Salamov A.A."/>
            <person name="Brown D.W."/>
            <person name="Nagy L.G."/>
            <person name="Floudas D."/>
            <person name="Held B.W."/>
            <person name="Levasseur A."/>
            <person name="Lombard V."/>
            <person name="Morin E."/>
            <person name="Otillar R."/>
            <person name="Lindquist E.A."/>
            <person name="Sun H."/>
            <person name="LaButti K.M."/>
            <person name="Schmutz J."/>
            <person name="Jabbour D."/>
            <person name="Luo H."/>
            <person name="Baker S.E."/>
            <person name="Pisabarro A.G."/>
            <person name="Walton J.D."/>
            <person name="Blanchette R.A."/>
            <person name="Henrissat B."/>
            <person name="Martin F."/>
            <person name="Cullen D."/>
            <person name="Hibbett D.S."/>
            <person name="Grigoriev I.V."/>
        </authorList>
    </citation>
    <scope>NUCLEOTIDE SEQUENCE [LARGE SCALE GENOMIC DNA]</scope>
    <source>
        <strain evidence="3">PC15</strain>
    </source>
</reference>
<evidence type="ECO:0000313" key="2">
    <source>
        <dbReference type="EMBL" id="KDQ27133.1"/>
    </source>
</evidence>
<dbReference type="HOGENOM" id="CLU_2050615_0_0_1"/>
<sequence>MMNTTAPATGKGSPLDNALASFSKNYTAAPTATKVTKAKADTNHTDATKRQAHAPSVAYRPAYAYLGEANPGIYGTPGPASSPVGSLRLAFPHNASLQSTDAKVVDATQAKADLNTNGRKRSGHLPSLDYGAPRFTSIQGGHVEKGYGED</sequence>
<protein>
    <submittedName>
        <fullName evidence="2">Uncharacterized protein</fullName>
    </submittedName>
</protein>
<organism evidence="2 3">
    <name type="scientific">Pleurotus ostreatus (strain PC15)</name>
    <name type="common">Oyster mushroom</name>
    <dbReference type="NCBI Taxonomy" id="1137138"/>
    <lineage>
        <taxon>Eukaryota</taxon>
        <taxon>Fungi</taxon>
        <taxon>Dikarya</taxon>
        <taxon>Basidiomycota</taxon>
        <taxon>Agaricomycotina</taxon>
        <taxon>Agaricomycetes</taxon>
        <taxon>Agaricomycetidae</taxon>
        <taxon>Agaricales</taxon>
        <taxon>Pleurotineae</taxon>
        <taxon>Pleurotaceae</taxon>
        <taxon>Pleurotus</taxon>
    </lineage>
</organism>
<dbReference type="AlphaFoldDB" id="A0A067NGF0"/>
<gene>
    <name evidence="2" type="ORF">PLEOSDRAFT_168637</name>
</gene>
<feature type="compositionally biased region" description="Basic and acidic residues" evidence="1">
    <location>
        <begin position="38"/>
        <end position="49"/>
    </location>
</feature>
<dbReference type="EMBL" id="KL198009">
    <property type="protein sequence ID" value="KDQ27133.1"/>
    <property type="molecule type" value="Genomic_DNA"/>
</dbReference>
<evidence type="ECO:0000256" key="1">
    <source>
        <dbReference type="SAM" id="MobiDB-lite"/>
    </source>
</evidence>
<name>A0A067NGF0_PLEO1</name>
<feature type="region of interest" description="Disordered" evidence="1">
    <location>
        <begin position="111"/>
        <end position="150"/>
    </location>
</feature>
<dbReference type="InParanoid" id="A0A067NGF0"/>
<evidence type="ECO:0000313" key="3">
    <source>
        <dbReference type="Proteomes" id="UP000027073"/>
    </source>
</evidence>
<dbReference type="VEuPathDB" id="FungiDB:PLEOSDRAFT_168637"/>